<dbReference type="EMBL" id="BMFW01000005">
    <property type="protein sequence ID" value="GGH93862.1"/>
    <property type="molecule type" value="Genomic_DNA"/>
</dbReference>
<gene>
    <name evidence="1" type="ORF">GCM10007170_15720</name>
</gene>
<sequence>MSNPTQHQFKMFGSDTVMTTSTTPIHEARSYGFRATAETIALVGRDAALDIASTIAGQQLHKATDASGPYDVTYYDVTYEDMAADGSISGTVSIPAS</sequence>
<dbReference type="Proteomes" id="UP000643279">
    <property type="component" value="Unassembled WGS sequence"/>
</dbReference>
<dbReference type="RefSeq" id="WP_188571072.1">
    <property type="nucleotide sequence ID" value="NZ_BMFW01000005.1"/>
</dbReference>
<keyword evidence="2" id="KW-1185">Reference proteome</keyword>
<organism evidence="1 2">
    <name type="scientific">Arthrobacter liuii</name>
    <dbReference type="NCBI Taxonomy" id="1476996"/>
    <lineage>
        <taxon>Bacteria</taxon>
        <taxon>Bacillati</taxon>
        <taxon>Actinomycetota</taxon>
        <taxon>Actinomycetes</taxon>
        <taxon>Micrococcales</taxon>
        <taxon>Micrococcaceae</taxon>
        <taxon>Arthrobacter</taxon>
    </lineage>
</organism>
<evidence type="ECO:0000313" key="2">
    <source>
        <dbReference type="Proteomes" id="UP000643279"/>
    </source>
</evidence>
<comment type="caution">
    <text evidence="1">The sequence shown here is derived from an EMBL/GenBank/DDBJ whole genome shotgun (WGS) entry which is preliminary data.</text>
</comment>
<reference evidence="2" key="1">
    <citation type="journal article" date="2019" name="Int. J. Syst. Evol. Microbiol.">
        <title>The Global Catalogue of Microorganisms (GCM) 10K type strain sequencing project: providing services to taxonomists for standard genome sequencing and annotation.</title>
        <authorList>
            <consortium name="The Broad Institute Genomics Platform"/>
            <consortium name="The Broad Institute Genome Sequencing Center for Infectious Disease"/>
            <person name="Wu L."/>
            <person name="Ma J."/>
        </authorList>
    </citation>
    <scope>NUCLEOTIDE SEQUENCE [LARGE SCALE GENOMIC DNA]</scope>
    <source>
        <strain evidence="2">CGMCC 1.12778</strain>
    </source>
</reference>
<accession>A0ABQ2AQA7</accession>
<protein>
    <submittedName>
        <fullName evidence="1">Uncharacterized protein</fullName>
    </submittedName>
</protein>
<proteinExistence type="predicted"/>
<name>A0ABQ2AQA7_9MICC</name>
<evidence type="ECO:0000313" key="1">
    <source>
        <dbReference type="EMBL" id="GGH93862.1"/>
    </source>
</evidence>